<dbReference type="RefSeq" id="WP_138016375.1">
    <property type="nucleotide sequence ID" value="NZ_SULI01000011.1"/>
</dbReference>
<dbReference type="InterPro" id="IPR018770">
    <property type="entry name" value="ChloroindolylP_hydrolase"/>
</dbReference>
<reference evidence="3 4" key="1">
    <citation type="submission" date="2019-04" db="EMBL/GenBank/DDBJ databases">
        <title>Genome sequence of Pelagicola litoralis CL-ES2.</title>
        <authorList>
            <person name="Cao J."/>
        </authorList>
    </citation>
    <scope>NUCLEOTIDE SEQUENCE [LARGE SCALE GENOMIC DNA]</scope>
    <source>
        <strain evidence="3 4">CL-ES2</strain>
    </source>
</reference>
<sequence>MAQKFGGKFSPDSHASSEPLQPSGTFQNAKRSRVGGRINMLFIAPLPLIWQAFGNGPVALGLNLGALAILICAAWLTREGLLAQEAYDARKVARRPVFPRKIAGSFLTGIGLALAGWASGAGVPEAAIYGVIGSALHGFAFGLDPLSDKGLEGVDQFQNDRVARAVDEAETHLAAMSDAIMRSGDRALETRVAHFQTTVRQLFRTIEDDPRDLTAARKYLSVYLMGARDATIKFSDIYARNRDAQARTDYEALLNDLEQNFAARTQKLLLDDKSDLTIEIEVLRERLQREGVRSDAH</sequence>
<evidence type="ECO:0008006" key="5">
    <source>
        <dbReference type="Google" id="ProtNLM"/>
    </source>
</evidence>
<keyword evidence="2" id="KW-0812">Transmembrane</keyword>
<feature type="transmembrane region" description="Helical" evidence="2">
    <location>
        <begin position="59"/>
        <end position="77"/>
    </location>
</feature>
<keyword evidence="4" id="KW-1185">Reference proteome</keyword>
<evidence type="ECO:0000313" key="3">
    <source>
        <dbReference type="EMBL" id="TKZ20530.1"/>
    </source>
</evidence>
<gene>
    <name evidence="3" type="ORF">FAP39_10600</name>
</gene>
<comment type="caution">
    <text evidence="3">The sequence shown here is derived from an EMBL/GenBank/DDBJ whole genome shotgun (WGS) entry which is preliminary data.</text>
</comment>
<dbReference type="Pfam" id="PF10112">
    <property type="entry name" value="Halogen_Hydrol"/>
    <property type="match status" value="1"/>
</dbReference>
<feature type="region of interest" description="Disordered" evidence="1">
    <location>
        <begin position="1"/>
        <end position="28"/>
    </location>
</feature>
<accession>A0A4U7N441</accession>
<dbReference type="AlphaFoldDB" id="A0A4U7N441"/>
<protein>
    <recommendedName>
        <fullName evidence="5">5-bromo-4-chloroindolyl phosphate hydrolysis protein</fullName>
    </recommendedName>
</protein>
<feature type="compositionally biased region" description="Polar residues" evidence="1">
    <location>
        <begin position="13"/>
        <end position="28"/>
    </location>
</feature>
<dbReference type="EMBL" id="SULI01000011">
    <property type="protein sequence ID" value="TKZ20530.1"/>
    <property type="molecule type" value="Genomic_DNA"/>
</dbReference>
<evidence type="ECO:0000256" key="2">
    <source>
        <dbReference type="SAM" id="Phobius"/>
    </source>
</evidence>
<dbReference type="Proteomes" id="UP000306575">
    <property type="component" value="Unassembled WGS sequence"/>
</dbReference>
<evidence type="ECO:0000313" key="4">
    <source>
        <dbReference type="Proteomes" id="UP000306575"/>
    </source>
</evidence>
<feature type="transmembrane region" description="Helical" evidence="2">
    <location>
        <begin position="98"/>
        <end position="120"/>
    </location>
</feature>
<proteinExistence type="predicted"/>
<name>A0A4U7N441_9RHOB</name>
<feature type="transmembrane region" description="Helical" evidence="2">
    <location>
        <begin position="34"/>
        <end position="53"/>
    </location>
</feature>
<evidence type="ECO:0000256" key="1">
    <source>
        <dbReference type="SAM" id="MobiDB-lite"/>
    </source>
</evidence>
<dbReference type="OrthoDB" id="7375296at2"/>
<keyword evidence="2" id="KW-0472">Membrane</keyword>
<keyword evidence="2" id="KW-1133">Transmembrane helix</keyword>
<organism evidence="3 4">
    <name type="scientific">Shimia litoralis</name>
    <dbReference type="NCBI Taxonomy" id="420403"/>
    <lineage>
        <taxon>Bacteria</taxon>
        <taxon>Pseudomonadati</taxon>
        <taxon>Pseudomonadota</taxon>
        <taxon>Alphaproteobacteria</taxon>
        <taxon>Rhodobacterales</taxon>
        <taxon>Roseobacteraceae</taxon>
    </lineage>
</organism>